<keyword evidence="5" id="KW-1133">Transmembrane helix</keyword>
<evidence type="ECO:0000256" key="8">
    <source>
        <dbReference type="ARBA" id="ARBA00024438"/>
    </source>
</evidence>
<dbReference type="Gene3D" id="1.10.10.1320">
    <property type="entry name" value="Anti-sigma factor, zinc-finger domain"/>
    <property type="match status" value="1"/>
</dbReference>
<dbReference type="EMBL" id="CP013661">
    <property type="protein sequence ID" value="ALS78677.1"/>
    <property type="molecule type" value="Genomic_DNA"/>
</dbReference>
<evidence type="ECO:0000256" key="2">
    <source>
        <dbReference type="ARBA" id="ARBA00004236"/>
    </source>
</evidence>
<dbReference type="InterPro" id="IPR027383">
    <property type="entry name" value="Znf_put"/>
</dbReference>
<dbReference type="InterPro" id="IPR051474">
    <property type="entry name" value="Anti-sigma-K/W_factor"/>
</dbReference>
<evidence type="ECO:0000256" key="3">
    <source>
        <dbReference type="ARBA" id="ARBA00022475"/>
    </source>
</evidence>
<dbReference type="PANTHER" id="PTHR37461:SF1">
    <property type="entry name" value="ANTI-SIGMA-K FACTOR RSKA"/>
    <property type="match status" value="1"/>
</dbReference>
<feature type="domain" description="Putative zinc-finger" evidence="12">
    <location>
        <begin position="7"/>
        <end position="36"/>
    </location>
</feature>
<evidence type="ECO:0000256" key="9">
    <source>
        <dbReference type="ARBA" id="ARBA00029829"/>
    </source>
</evidence>
<evidence type="ECO:0000256" key="10">
    <source>
        <dbReference type="ARBA" id="ARBA00030803"/>
    </source>
</evidence>
<evidence type="ECO:0000256" key="5">
    <source>
        <dbReference type="ARBA" id="ARBA00022989"/>
    </source>
</evidence>
<keyword evidence="3" id="KW-1003">Cell membrane</keyword>
<dbReference type="Pfam" id="PF13490">
    <property type="entry name" value="zf-HC2"/>
    <property type="match status" value="1"/>
</dbReference>
<accession>A0ABM5WWG5</accession>
<evidence type="ECO:0000313" key="13">
    <source>
        <dbReference type="EMBL" id="ALS78677.1"/>
    </source>
</evidence>
<dbReference type="RefSeq" id="WP_058385336.1">
    <property type="nucleotide sequence ID" value="NZ_CP013661.2"/>
</dbReference>
<evidence type="ECO:0000259" key="12">
    <source>
        <dbReference type="Pfam" id="PF13490"/>
    </source>
</evidence>
<dbReference type="PANTHER" id="PTHR37461">
    <property type="entry name" value="ANTI-SIGMA-K FACTOR RSKA"/>
    <property type="match status" value="1"/>
</dbReference>
<evidence type="ECO:0000256" key="7">
    <source>
        <dbReference type="ARBA" id="ARBA00024353"/>
    </source>
</evidence>
<feature type="domain" description="Anti-sigma K factor RskA C-terminal" evidence="11">
    <location>
        <begin position="103"/>
        <end position="232"/>
    </location>
</feature>
<gene>
    <name evidence="13" type="ORF">AUO94_08380</name>
</gene>
<evidence type="ECO:0000256" key="1">
    <source>
        <dbReference type="ARBA" id="ARBA00004167"/>
    </source>
</evidence>
<dbReference type="InterPro" id="IPR018764">
    <property type="entry name" value="RskA_C"/>
</dbReference>
<name>A0ABM5WWG5_9BACL</name>
<keyword evidence="6" id="KW-0472">Membrane</keyword>
<dbReference type="InterPro" id="IPR041916">
    <property type="entry name" value="Anti_sigma_zinc_sf"/>
</dbReference>
<comment type="subcellular location">
    <subcellularLocation>
        <location evidence="2">Cell membrane</location>
    </subcellularLocation>
    <subcellularLocation>
        <location evidence="1">Membrane</location>
        <topology evidence="1">Single-pass membrane protein</topology>
    </subcellularLocation>
</comment>
<evidence type="ECO:0000256" key="4">
    <source>
        <dbReference type="ARBA" id="ARBA00022692"/>
    </source>
</evidence>
<keyword evidence="4" id="KW-0812">Transmembrane</keyword>
<keyword evidence="14" id="KW-1185">Reference proteome</keyword>
<sequence>MTNIDCDYLLDYLNGTLSIDEVQQFEEHLKTCTECQEIVEATGQLPYLADPVEPPTAMKARILANVFEEEPVQDNPTVALKPAMSAIPIRKNKSRRNTWKPLLAAVLLLSLLGNGYAFFQLSDKEGGPETAIQSFQLEPNAAFSGTATAELIEEDGLVNLVVQADRLAELDASQVYQVWLIKDGKPIPAGAFSPNPNGEGASYYQLEETAAEWDTIAVTLEPKAGNQLPEGEIVLSSEI</sequence>
<comment type="similarity">
    <text evidence="7">Belongs to the zinc-associated anti-sigma factor (ZAS) superfamily. Anti-sigma-W factor family.</text>
</comment>
<evidence type="ECO:0000256" key="6">
    <source>
        <dbReference type="ARBA" id="ARBA00023136"/>
    </source>
</evidence>
<evidence type="ECO:0000313" key="14">
    <source>
        <dbReference type="Proteomes" id="UP000065533"/>
    </source>
</evidence>
<organism evidence="13 14">
    <name type="scientific">Planococcus kocurii</name>
    <dbReference type="NCBI Taxonomy" id="1374"/>
    <lineage>
        <taxon>Bacteria</taxon>
        <taxon>Bacillati</taxon>
        <taxon>Bacillota</taxon>
        <taxon>Bacilli</taxon>
        <taxon>Bacillales</taxon>
        <taxon>Caryophanaceae</taxon>
        <taxon>Planococcus</taxon>
    </lineage>
</organism>
<reference evidence="13" key="1">
    <citation type="submission" date="2016-01" db="EMBL/GenBank/DDBJ databases">
        <title>Complete genome of Planococcus kocurri type strain.</title>
        <authorList>
            <person name="See-Too W.S."/>
        </authorList>
    </citation>
    <scope>NUCLEOTIDE SEQUENCE [LARGE SCALE GENOMIC DNA]</scope>
    <source>
        <strain evidence="13">ATCC 43650</strain>
    </source>
</reference>
<evidence type="ECO:0000259" key="11">
    <source>
        <dbReference type="Pfam" id="PF10099"/>
    </source>
</evidence>
<dbReference type="Proteomes" id="UP000065533">
    <property type="component" value="Chromosome"/>
</dbReference>
<protein>
    <recommendedName>
        <fullName evidence="8">Anti-sigma-W factor RsiW</fullName>
    </recommendedName>
    <alternativeName>
        <fullName evidence="10">Regulator of SigK</fullName>
    </alternativeName>
    <alternativeName>
        <fullName evidence="9">Sigma-K anti-sigma factor RskA</fullName>
    </alternativeName>
</protein>
<dbReference type="Pfam" id="PF10099">
    <property type="entry name" value="RskA_C"/>
    <property type="match status" value="1"/>
</dbReference>
<proteinExistence type="inferred from homology"/>